<reference evidence="2" key="1">
    <citation type="submission" date="2020-12" db="EMBL/GenBank/DDBJ databases">
        <title>Metabolic potential, ecology and presence of endohyphal bacteria is reflected in genomic diversity of Mucoromycotina.</title>
        <authorList>
            <person name="Muszewska A."/>
            <person name="Okrasinska A."/>
            <person name="Steczkiewicz K."/>
            <person name="Drgas O."/>
            <person name="Orlowska M."/>
            <person name="Perlinska-Lenart U."/>
            <person name="Aleksandrzak-Piekarczyk T."/>
            <person name="Szatraj K."/>
            <person name="Zielenkiewicz U."/>
            <person name="Pilsyk S."/>
            <person name="Malc E."/>
            <person name="Mieczkowski P."/>
            <person name="Kruszewska J.S."/>
            <person name="Biernat P."/>
            <person name="Pawlowska J."/>
        </authorList>
    </citation>
    <scope>NUCLEOTIDE SEQUENCE</scope>
    <source>
        <strain evidence="2">WA0000051536</strain>
    </source>
</reference>
<gene>
    <name evidence="2" type="ORF">INT44_008551</name>
</gene>
<comment type="caution">
    <text evidence="2">The sequence shown here is derived from an EMBL/GenBank/DDBJ whole genome shotgun (WGS) entry which is preliminary data.</text>
</comment>
<evidence type="ECO:0000313" key="3">
    <source>
        <dbReference type="Proteomes" id="UP000612746"/>
    </source>
</evidence>
<protein>
    <recommendedName>
        <fullName evidence="1">CSN8/PSMD8/EIF3K domain-containing protein</fullName>
    </recommendedName>
</protein>
<accession>A0A8H7PX55</accession>
<proteinExistence type="predicted"/>
<evidence type="ECO:0000313" key="2">
    <source>
        <dbReference type="EMBL" id="KAG2181736.1"/>
    </source>
</evidence>
<organism evidence="2 3">
    <name type="scientific">Umbelopsis vinacea</name>
    <dbReference type="NCBI Taxonomy" id="44442"/>
    <lineage>
        <taxon>Eukaryota</taxon>
        <taxon>Fungi</taxon>
        <taxon>Fungi incertae sedis</taxon>
        <taxon>Mucoromycota</taxon>
        <taxon>Mucoromycotina</taxon>
        <taxon>Umbelopsidomycetes</taxon>
        <taxon>Umbelopsidales</taxon>
        <taxon>Umbelopsidaceae</taxon>
        <taxon>Umbelopsis</taxon>
    </lineage>
</organism>
<dbReference type="InterPro" id="IPR033464">
    <property type="entry name" value="CSN8_PSD8_EIF3K"/>
</dbReference>
<dbReference type="AlphaFoldDB" id="A0A8H7PX55"/>
<dbReference type="Proteomes" id="UP000612746">
    <property type="component" value="Unassembled WGS sequence"/>
</dbReference>
<dbReference type="Pfam" id="PF10075">
    <property type="entry name" value="CSN8_PSD8_EIF3K"/>
    <property type="match status" value="1"/>
</dbReference>
<sequence>MAQFCSPDLLSAAPVTRLLQAARQNIENRDFQKLIDICEALEFENSAFPTPDLPQSTIYATLLGAYLIVNDLYLPRHRNSARFLRKRIIQHYKVEADIPEELNAIWGAGAALWNRSFAKAYAVLDTCAWSADIRPVMAILRGM</sequence>
<keyword evidence="3" id="KW-1185">Reference proteome</keyword>
<dbReference type="EMBL" id="JAEPRA010000008">
    <property type="protein sequence ID" value="KAG2181736.1"/>
    <property type="molecule type" value="Genomic_DNA"/>
</dbReference>
<evidence type="ECO:0000259" key="1">
    <source>
        <dbReference type="Pfam" id="PF10075"/>
    </source>
</evidence>
<name>A0A8H7PX55_9FUNG</name>
<dbReference type="OrthoDB" id="5351233at2759"/>
<feature type="domain" description="CSN8/PSMD8/EIF3K" evidence="1">
    <location>
        <begin position="56"/>
        <end position="141"/>
    </location>
</feature>